<name>A0ABR9B2W7_9BACL</name>
<keyword evidence="1" id="KW-0812">Transmembrane</keyword>
<evidence type="ECO:0000313" key="2">
    <source>
        <dbReference type="EMBL" id="MBD8499805.1"/>
    </source>
</evidence>
<evidence type="ECO:0000256" key="1">
    <source>
        <dbReference type="SAM" id="Phobius"/>
    </source>
</evidence>
<feature type="transmembrane region" description="Helical" evidence="1">
    <location>
        <begin position="138"/>
        <end position="163"/>
    </location>
</feature>
<protein>
    <submittedName>
        <fullName evidence="2">DUF1700 domain-containing protein</fullName>
    </submittedName>
</protein>
<dbReference type="EMBL" id="JACYTN010000015">
    <property type="protein sequence ID" value="MBD8499805.1"/>
    <property type="molecule type" value="Genomic_DNA"/>
</dbReference>
<sequence>MNKQKYISELSSYLKCLPPSEREVVLGDYEEHFANALYCSRDEEEIVRSLGTPKLVAKEIIAQYRLQQATHSPTLNRITKATFAIAGIGIFNIVPVLIPFAISLFVVISMYVIATLLLASPLIMLIQNGVSWNLLFDFFWILGLVGMGLLLLNGLNKMITWYYNQVLRYLRYSIRKWGRNI</sequence>
<keyword evidence="3" id="KW-1185">Reference proteome</keyword>
<keyword evidence="1" id="KW-1133">Transmembrane helix</keyword>
<reference evidence="2 3" key="1">
    <citation type="submission" date="2020-09" db="EMBL/GenBank/DDBJ databases">
        <title>Paenibacillus sp. CAU 1523 isolated from sand of Haeundae Beach.</title>
        <authorList>
            <person name="Kim W."/>
        </authorList>
    </citation>
    <scope>NUCLEOTIDE SEQUENCE [LARGE SCALE GENOMIC DNA]</scope>
    <source>
        <strain evidence="2 3">CAU 1523</strain>
    </source>
</reference>
<feature type="transmembrane region" description="Helical" evidence="1">
    <location>
        <begin position="81"/>
        <end position="102"/>
    </location>
</feature>
<accession>A0ABR9B2W7</accession>
<dbReference type="Proteomes" id="UP000634529">
    <property type="component" value="Unassembled WGS sequence"/>
</dbReference>
<keyword evidence="1" id="KW-0472">Membrane</keyword>
<evidence type="ECO:0000313" key="3">
    <source>
        <dbReference type="Proteomes" id="UP000634529"/>
    </source>
</evidence>
<dbReference type="Pfam" id="PF22564">
    <property type="entry name" value="HAAS"/>
    <property type="match status" value="1"/>
</dbReference>
<comment type="caution">
    <text evidence="2">The sequence shown here is derived from an EMBL/GenBank/DDBJ whole genome shotgun (WGS) entry which is preliminary data.</text>
</comment>
<gene>
    <name evidence="2" type="ORF">IFO66_16045</name>
</gene>
<organism evidence="2 3">
    <name type="scientific">Paenibacillus arenosi</name>
    <dbReference type="NCBI Taxonomy" id="2774142"/>
    <lineage>
        <taxon>Bacteria</taxon>
        <taxon>Bacillati</taxon>
        <taxon>Bacillota</taxon>
        <taxon>Bacilli</taxon>
        <taxon>Bacillales</taxon>
        <taxon>Paenibacillaceae</taxon>
        <taxon>Paenibacillus</taxon>
    </lineage>
</organism>
<proteinExistence type="predicted"/>
<dbReference type="RefSeq" id="WP_192026137.1">
    <property type="nucleotide sequence ID" value="NZ_JACYTN010000015.1"/>
</dbReference>